<sequence>MADRNLKSTFWSEDYITGITFVLHSISNESLRLKTTLKLISDFDEKVTAPAIRSLADIAKANEVRDSNESLWDKHQRQHIELLNTIAERLGIASHSKLEEACLAPLEALQFEYEEFYRESESILNSNYGHYSKCLSQAKKSQLDYFSRNDSLKQLYLVPMENNSDHDSDENEIEIERLVCTDSGLKFHYTLDKRLMFKSEDELEEFVNTIKDTTVTSRRLIPLPGVNNDYFSCDALFEAIKRVASRLDTSVFNKERIGQSLIDSKIISPYNDVLGAKPVFTSQGYYVWAYERNRKEAHSNETQPAKADGFSGFLRKISGVENSETKITTPVQLLEEQKSLKRLRDVYFDQCQALDYARLQLEVELQKCMAQYESMLNRGFQVVHHVSTQFRLLCSNSMSISTVIEPIDVKKEVEKVYEANHGTVGYYVPQPGVTFVEYDSRGILIAESMFHADLVGAPAAERGAAQVLDVLLKYLRELDSKLVLQAWGTPLDFVRVSNFRRECIAEFSNNRGDHKYSMLNALTRQNRPVADVVGLLRMWLLELPDAVIPMACYEPLCVQDTASALGKAPKEHLANLAALCDHFQWLTRECGTESLANLFFAPADIPLYHLFARNRLRQPLDAVIMSPVVYKILCHERSPKMLETLIGAAHAGKEALGPPVVIARDPLLTPVRSARHLQPNSTFVPRPLKTVSAEASPHRSPSRSRKRISGINLGVQSLASSPGPEENSSELASPEPTPSKMTSTTLNAPSHHTS</sequence>
<organism evidence="2 3">
    <name type="scientific">Lachancea fermentati</name>
    <name type="common">Zygosaccharomyces fermentati</name>
    <dbReference type="NCBI Taxonomy" id="4955"/>
    <lineage>
        <taxon>Eukaryota</taxon>
        <taxon>Fungi</taxon>
        <taxon>Dikarya</taxon>
        <taxon>Ascomycota</taxon>
        <taxon>Saccharomycotina</taxon>
        <taxon>Saccharomycetes</taxon>
        <taxon>Saccharomycetales</taxon>
        <taxon>Saccharomycetaceae</taxon>
        <taxon>Lachancea</taxon>
    </lineage>
</organism>
<reference evidence="2 3" key="1">
    <citation type="submission" date="2016-03" db="EMBL/GenBank/DDBJ databases">
        <authorList>
            <person name="Devillers H."/>
        </authorList>
    </citation>
    <scope>NUCLEOTIDE SEQUENCE [LARGE SCALE GENOMIC DNA]</scope>
    <source>
        <strain evidence="2">CBS 6772</strain>
    </source>
</reference>
<feature type="compositionally biased region" description="Polar residues" evidence="1">
    <location>
        <begin position="739"/>
        <end position="754"/>
    </location>
</feature>
<evidence type="ECO:0000313" key="2">
    <source>
        <dbReference type="EMBL" id="SCW03926.1"/>
    </source>
</evidence>
<keyword evidence="3" id="KW-1185">Reference proteome</keyword>
<dbReference type="OMA" id="TFWSEDY"/>
<accession>A0A1G4MJ80</accession>
<dbReference type="EMBL" id="LT598491">
    <property type="protein sequence ID" value="SCW03926.1"/>
    <property type="molecule type" value="Genomic_DNA"/>
</dbReference>
<evidence type="ECO:0000313" key="3">
    <source>
        <dbReference type="Proteomes" id="UP000190831"/>
    </source>
</evidence>
<dbReference type="AlphaFoldDB" id="A0A1G4MJ80"/>
<proteinExistence type="predicted"/>
<dbReference type="InterPro" id="IPR008936">
    <property type="entry name" value="Rho_GTPase_activation_prot"/>
</dbReference>
<protein>
    <submittedName>
        <fullName evidence="2">LAFE_0H02080g1_1</fullName>
    </submittedName>
</protein>
<feature type="region of interest" description="Disordered" evidence="1">
    <location>
        <begin position="678"/>
        <end position="754"/>
    </location>
</feature>
<dbReference type="Proteomes" id="UP000190831">
    <property type="component" value="Chromosome H"/>
</dbReference>
<name>A0A1G4MJ80_LACFM</name>
<dbReference type="Gene3D" id="1.10.555.10">
    <property type="entry name" value="Rho GTPase activation protein"/>
    <property type="match status" value="1"/>
</dbReference>
<evidence type="ECO:0000256" key="1">
    <source>
        <dbReference type="SAM" id="MobiDB-lite"/>
    </source>
</evidence>
<dbReference type="OrthoDB" id="2155291at2759"/>
<gene>
    <name evidence="2" type="ORF">LAFE_0H02080G</name>
</gene>
<dbReference type="SUPFAM" id="SSF48350">
    <property type="entry name" value="GTPase activation domain, GAP"/>
    <property type="match status" value="1"/>
</dbReference>